<comment type="caution">
    <text evidence="1">The sequence shown here is derived from an EMBL/GenBank/DDBJ whole genome shotgun (WGS) entry which is preliminary data.</text>
</comment>
<name>A0AAD7T3P4_9TELE</name>
<reference evidence="1" key="1">
    <citation type="journal article" date="2023" name="Science">
        <title>Genome structures resolve the early diversification of teleost fishes.</title>
        <authorList>
            <person name="Parey E."/>
            <person name="Louis A."/>
            <person name="Montfort J."/>
            <person name="Bouchez O."/>
            <person name="Roques C."/>
            <person name="Iampietro C."/>
            <person name="Lluch J."/>
            <person name="Castinel A."/>
            <person name="Donnadieu C."/>
            <person name="Desvignes T."/>
            <person name="Floi Bucao C."/>
            <person name="Jouanno E."/>
            <person name="Wen M."/>
            <person name="Mejri S."/>
            <person name="Dirks R."/>
            <person name="Jansen H."/>
            <person name="Henkel C."/>
            <person name="Chen W.J."/>
            <person name="Zahm M."/>
            <person name="Cabau C."/>
            <person name="Klopp C."/>
            <person name="Thompson A.W."/>
            <person name="Robinson-Rechavi M."/>
            <person name="Braasch I."/>
            <person name="Lecointre G."/>
            <person name="Bobe J."/>
            <person name="Postlethwait J.H."/>
            <person name="Berthelot C."/>
            <person name="Roest Crollius H."/>
            <person name="Guiguen Y."/>
        </authorList>
    </citation>
    <scope>NUCLEOTIDE SEQUENCE</scope>
    <source>
        <strain evidence="1">NC1722</strain>
    </source>
</reference>
<keyword evidence="2" id="KW-1185">Reference proteome</keyword>
<sequence>MNQRQETDVPIPLTSLAAIDQSVTWKVQNGGFKRCVRLCLSPQTAAKLGSRMVPLTDERDWLTVEVELFWVSLSCFLLCVQRMWSRSVSGVSCAEAEGRVDREKPSPQLCRGSQGA</sequence>
<proteinExistence type="predicted"/>
<dbReference type="EMBL" id="JAINUG010000015">
    <property type="protein sequence ID" value="KAJ8413605.1"/>
    <property type="molecule type" value="Genomic_DNA"/>
</dbReference>
<gene>
    <name evidence="1" type="ORF">AAFF_G00081120</name>
</gene>
<accession>A0AAD7T3P4</accession>
<protein>
    <submittedName>
        <fullName evidence="1">Uncharacterized protein</fullName>
    </submittedName>
</protein>
<evidence type="ECO:0000313" key="1">
    <source>
        <dbReference type="EMBL" id="KAJ8413605.1"/>
    </source>
</evidence>
<dbReference type="Proteomes" id="UP001221898">
    <property type="component" value="Unassembled WGS sequence"/>
</dbReference>
<dbReference type="AlphaFoldDB" id="A0AAD7T3P4"/>
<evidence type="ECO:0000313" key="2">
    <source>
        <dbReference type="Proteomes" id="UP001221898"/>
    </source>
</evidence>
<organism evidence="1 2">
    <name type="scientific">Aldrovandia affinis</name>
    <dbReference type="NCBI Taxonomy" id="143900"/>
    <lineage>
        <taxon>Eukaryota</taxon>
        <taxon>Metazoa</taxon>
        <taxon>Chordata</taxon>
        <taxon>Craniata</taxon>
        <taxon>Vertebrata</taxon>
        <taxon>Euteleostomi</taxon>
        <taxon>Actinopterygii</taxon>
        <taxon>Neopterygii</taxon>
        <taxon>Teleostei</taxon>
        <taxon>Notacanthiformes</taxon>
        <taxon>Halosauridae</taxon>
        <taxon>Aldrovandia</taxon>
    </lineage>
</organism>